<organism evidence="2 3">
    <name type="scientific">Triparma retinervis</name>
    <dbReference type="NCBI Taxonomy" id="2557542"/>
    <lineage>
        <taxon>Eukaryota</taxon>
        <taxon>Sar</taxon>
        <taxon>Stramenopiles</taxon>
        <taxon>Ochrophyta</taxon>
        <taxon>Bolidophyceae</taxon>
        <taxon>Parmales</taxon>
        <taxon>Triparmaceae</taxon>
        <taxon>Triparma</taxon>
    </lineage>
</organism>
<dbReference type="SUPFAM" id="SSF50814">
    <property type="entry name" value="Lipocalins"/>
    <property type="match status" value="1"/>
</dbReference>
<feature type="signal peptide" evidence="1">
    <location>
        <begin position="1"/>
        <end position="19"/>
    </location>
</feature>
<evidence type="ECO:0000313" key="2">
    <source>
        <dbReference type="EMBL" id="GMI36965.1"/>
    </source>
</evidence>
<accession>A0A9W7G8Z5</accession>
<proteinExistence type="predicted"/>
<sequence>MFQAITLIVLFGILPSTYAGACPDLPSMRSDFIKSTFDPTKLAGFFTEQAYSDIAQVGSSCQTLNVTSAPSGLLSMDFSVKYGPLPFTITEVYTPEVVDPPSPGLFEKNADVPGGKFLKLPTVLVDVAEDYSAMTIYSCLEVGGQAVRELVIATREEEADEDYVRELIDQAIEAGVDIDADKIKRSSC</sequence>
<feature type="chain" id="PRO_5040928780" evidence="1">
    <location>
        <begin position="20"/>
        <end position="188"/>
    </location>
</feature>
<reference evidence="2" key="1">
    <citation type="submission" date="2022-07" db="EMBL/GenBank/DDBJ databases">
        <title>Genome analysis of Parmales, a sister group of diatoms, reveals the evolutionary specialization of diatoms from phago-mixotrophs to photoautotrophs.</title>
        <authorList>
            <person name="Ban H."/>
            <person name="Sato S."/>
            <person name="Yoshikawa S."/>
            <person name="Kazumasa Y."/>
            <person name="Nakamura Y."/>
            <person name="Ichinomiya M."/>
            <person name="Saitoh K."/>
            <person name="Sato N."/>
            <person name="Blanc-Mathieu R."/>
            <person name="Endo H."/>
            <person name="Kuwata A."/>
            <person name="Ogata H."/>
        </authorList>
    </citation>
    <scope>NUCLEOTIDE SEQUENCE</scope>
</reference>
<dbReference type="Gene3D" id="2.40.128.20">
    <property type="match status" value="1"/>
</dbReference>
<name>A0A9W7G8Z5_9STRA</name>
<dbReference type="OrthoDB" id="196055at2759"/>
<evidence type="ECO:0000256" key="1">
    <source>
        <dbReference type="SAM" id="SignalP"/>
    </source>
</evidence>
<keyword evidence="1" id="KW-0732">Signal</keyword>
<dbReference type="EMBL" id="BRXZ01007960">
    <property type="protein sequence ID" value="GMI36965.1"/>
    <property type="molecule type" value="Genomic_DNA"/>
</dbReference>
<dbReference type="InterPro" id="IPR012674">
    <property type="entry name" value="Calycin"/>
</dbReference>
<protein>
    <submittedName>
        <fullName evidence="2">Uncharacterized protein</fullName>
    </submittedName>
</protein>
<dbReference type="Proteomes" id="UP001165082">
    <property type="component" value="Unassembled WGS sequence"/>
</dbReference>
<evidence type="ECO:0000313" key="3">
    <source>
        <dbReference type="Proteomes" id="UP001165082"/>
    </source>
</evidence>
<comment type="caution">
    <text evidence="2">The sequence shown here is derived from an EMBL/GenBank/DDBJ whole genome shotgun (WGS) entry which is preliminary data.</text>
</comment>
<gene>
    <name evidence="2" type="ORF">TrRE_jg7148</name>
</gene>
<dbReference type="AlphaFoldDB" id="A0A9W7G8Z5"/>
<keyword evidence="3" id="KW-1185">Reference proteome</keyword>